<protein>
    <recommendedName>
        <fullName evidence="3">Reverse transcriptase</fullName>
    </recommendedName>
</protein>
<accession>A0A9D3XIU4</accession>
<evidence type="ECO:0008006" key="3">
    <source>
        <dbReference type="Google" id="ProtNLM"/>
    </source>
</evidence>
<keyword evidence="2" id="KW-1185">Reference proteome</keyword>
<comment type="caution">
    <text evidence="1">The sequence shown here is derived from an EMBL/GenBank/DDBJ whole genome shotgun (WGS) entry which is preliminary data.</text>
</comment>
<proteinExistence type="predicted"/>
<organism evidence="1 2">
    <name type="scientific">Mauremys mutica</name>
    <name type="common">yellowpond turtle</name>
    <dbReference type="NCBI Taxonomy" id="74926"/>
    <lineage>
        <taxon>Eukaryota</taxon>
        <taxon>Metazoa</taxon>
        <taxon>Chordata</taxon>
        <taxon>Craniata</taxon>
        <taxon>Vertebrata</taxon>
        <taxon>Euteleostomi</taxon>
        <taxon>Archelosauria</taxon>
        <taxon>Testudinata</taxon>
        <taxon>Testudines</taxon>
        <taxon>Cryptodira</taxon>
        <taxon>Durocryptodira</taxon>
        <taxon>Testudinoidea</taxon>
        <taxon>Geoemydidae</taxon>
        <taxon>Geoemydinae</taxon>
        <taxon>Mauremys</taxon>
    </lineage>
</organism>
<reference evidence="1" key="1">
    <citation type="submission" date="2021-09" db="EMBL/GenBank/DDBJ databases">
        <title>The genome of Mauremys mutica provides insights into the evolution of semi-aquatic lifestyle.</title>
        <authorList>
            <person name="Gong S."/>
            <person name="Gao Y."/>
        </authorList>
    </citation>
    <scope>NUCLEOTIDE SEQUENCE</scope>
    <source>
        <strain evidence="1">MM-2020</strain>
        <tissue evidence="1">Muscle</tissue>
    </source>
</reference>
<evidence type="ECO:0000313" key="1">
    <source>
        <dbReference type="EMBL" id="KAH1181384.1"/>
    </source>
</evidence>
<sequence>MLKRTLKDAFHCQYMENLKQKLDHGKAFEAMCKWDASNYFLPGGSVSRFANWKFIHRAGLNCVLLNGAVHQGNWDKRCRKCSYANETLPLILCSCKPHSRAWELRQNAIKDCLIRAIPPLVF</sequence>
<name>A0A9D3XIU4_9SAUR</name>
<gene>
    <name evidence="1" type="ORF">KIL84_005110</name>
</gene>
<dbReference type="EMBL" id="JAHDVG010000468">
    <property type="protein sequence ID" value="KAH1181384.1"/>
    <property type="molecule type" value="Genomic_DNA"/>
</dbReference>
<dbReference type="Proteomes" id="UP000827986">
    <property type="component" value="Unassembled WGS sequence"/>
</dbReference>
<dbReference type="AlphaFoldDB" id="A0A9D3XIU4"/>
<evidence type="ECO:0000313" key="2">
    <source>
        <dbReference type="Proteomes" id="UP000827986"/>
    </source>
</evidence>